<evidence type="ECO:0000256" key="4">
    <source>
        <dbReference type="SAM" id="MobiDB-lite"/>
    </source>
</evidence>
<keyword evidence="1" id="KW-0805">Transcription regulation</keyword>
<keyword evidence="7" id="KW-1185">Reference proteome</keyword>
<dbReference type="AlphaFoldDB" id="A0A9W9Q065"/>
<dbReference type="Proteomes" id="UP001147746">
    <property type="component" value="Unassembled WGS sequence"/>
</dbReference>
<dbReference type="PANTHER" id="PTHR47424:SF6">
    <property type="entry name" value="PROLINE UTILIZATION TRANS-ACTIVATOR"/>
    <property type="match status" value="1"/>
</dbReference>
<feature type="compositionally biased region" description="Basic and acidic residues" evidence="4">
    <location>
        <begin position="19"/>
        <end position="33"/>
    </location>
</feature>
<dbReference type="Pfam" id="PF04082">
    <property type="entry name" value="Fungal_trans"/>
    <property type="match status" value="1"/>
</dbReference>
<dbReference type="CDD" id="cd12148">
    <property type="entry name" value="fungal_TF_MHR"/>
    <property type="match status" value="1"/>
</dbReference>
<protein>
    <recommendedName>
        <fullName evidence="5">Xylanolytic transcriptional activator regulatory domain-containing protein</fullName>
    </recommendedName>
</protein>
<evidence type="ECO:0000259" key="5">
    <source>
        <dbReference type="Pfam" id="PF04082"/>
    </source>
</evidence>
<sequence length="689" mass="76672">MARSTIDSPAVVRRKRQRRVADEDRKRSARAERSPGPPDVTLASPFSVHGPMVTPDNIGDTPRDDAPVDNQGEILSPSSALSQGLAKHVIADHSKRVPWPNILSRLREAFSLDPQAAPEERDMVAMQARMICPKALHPSELLRLREVTDAFPPRPVADFLFSVFTKHATDTFFYFDQAQFLAELDQFYTDTSSPLRFDSAFICLAMATFALASQWTPMERPESSDIEEQRSNADLGRVFYCHARTLIPDIIDRPCLRSIQAPFVLGVYLLPASAVGSSYVYMGLALRKALASDLHLHSEDQGIGKCDGGFGGLYILLKGECTTIKLNRPRSVSTDIITVPSPAPYPPLDRSQIFNNIDCQIAYTRLVMILDQIADIGEGSVEQTDLSYAQWEASLKEWKKSLPSDFKLDQIDPKTSRYRTVLHLHLNYYYAWITMGKVALVTVARTHLRQHLHPETSAPKLCDRIRKHAKACSKAARKLLQLFESLTRTQKITRFSFTDFQGCSIATIVTLVAGIIERDSGYHSRVAFGLDCLTKMATGNMTAKMGVRFVQAIQSITTEAADKLSRATSHKNWPGHDLDTSVALGYNQWNEWLTVQERSSSDAASTQQAAFEYLESTIGGLSSWQSPEEQLCHSNSFMPKSSTEFSTVPGVSELGEPHYFSALYADEQTLLMGLTGIDALDFSSLTSQL</sequence>
<organism evidence="6 7">
    <name type="scientific">Penicillium atrosanguineum</name>
    <dbReference type="NCBI Taxonomy" id="1132637"/>
    <lineage>
        <taxon>Eukaryota</taxon>
        <taxon>Fungi</taxon>
        <taxon>Dikarya</taxon>
        <taxon>Ascomycota</taxon>
        <taxon>Pezizomycotina</taxon>
        <taxon>Eurotiomycetes</taxon>
        <taxon>Eurotiomycetidae</taxon>
        <taxon>Eurotiales</taxon>
        <taxon>Aspergillaceae</taxon>
        <taxon>Penicillium</taxon>
    </lineage>
</organism>
<dbReference type="InterPro" id="IPR007219">
    <property type="entry name" value="XnlR_reg_dom"/>
</dbReference>
<reference evidence="6" key="1">
    <citation type="submission" date="2022-12" db="EMBL/GenBank/DDBJ databases">
        <authorList>
            <person name="Petersen C."/>
        </authorList>
    </citation>
    <scope>NUCLEOTIDE SEQUENCE</scope>
    <source>
        <strain evidence="6">IBT 21472</strain>
    </source>
</reference>
<proteinExistence type="predicted"/>
<dbReference type="GO" id="GO:0006351">
    <property type="term" value="P:DNA-templated transcription"/>
    <property type="evidence" value="ECO:0007669"/>
    <property type="project" value="InterPro"/>
</dbReference>
<dbReference type="InterPro" id="IPR051127">
    <property type="entry name" value="Fungal_SecMet_Regulators"/>
</dbReference>
<evidence type="ECO:0000313" key="6">
    <source>
        <dbReference type="EMBL" id="KAJ5321361.1"/>
    </source>
</evidence>
<accession>A0A9W9Q065</accession>
<reference evidence="6" key="2">
    <citation type="journal article" date="2023" name="IMA Fungus">
        <title>Comparative genomic study of the Penicillium genus elucidates a diverse pangenome and 15 lateral gene transfer events.</title>
        <authorList>
            <person name="Petersen C."/>
            <person name="Sorensen T."/>
            <person name="Nielsen M.R."/>
            <person name="Sondergaard T.E."/>
            <person name="Sorensen J.L."/>
            <person name="Fitzpatrick D.A."/>
            <person name="Frisvad J.C."/>
            <person name="Nielsen K.L."/>
        </authorList>
    </citation>
    <scope>NUCLEOTIDE SEQUENCE</scope>
    <source>
        <strain evidence="6">IBT 21472</strain>
    </source>
</reference>
<name>A0A9W9Q065_9EURO</name>
<evidence type="ECO:0000256" key="3">
    <source>
        <dbReference type="ARBA" id="ARBA00023242"/>
    </source>
</evidence>
<keyword evidence="3" id="KW-0539">Nucleus</keyword>
<evidence type="ECO:0000256" key="2">
    <source>
        <dbReference type="ARBA" id="ARBA00023163"/>
    </source>
</evidence>
<gene>
    <name evidence="6" type="ORF">N7476_004363</name>
</gene>
<keyword evidence="2" id="KW-0804">Transcription</keyword>
<dbReference type="EMBL" id="JAPZBO010000003">
    <property type="protein sequence ID" value="KAJ5321361.1"/>
    <property type="molecule type" value="Genomic_DNA"/>
</dbReference>
<evidence type="ECO:0000313" key="7">
    <source>
        <dbReference type="Proteomes" id="UP001147746"/>
    </source>
</evidence>
<dbReference type="PANTHER" id="PTHR47424">
    <property type="entry name" value="REGULATORY PROTEIN GAL4"/>
    <property type="match status" value="1"/>
</dbReference>
<evidence type="ECO:0000256" key="1">
    <source>
        <dbReference type="ARBA" id="ARBA00023015"/>
    </source>
</evidence>
<feature type="region of interest" description="Disordered" evidence="4">
    <location>
        <begin position="1"/>
        <end position="76"/>
    </location>
</feature>
<dbReference type="GO" id="GO:0008270">
    <property type="term" value="F:zinc ion binding"/>
    <property type="evidence" value="ECO:0007669"/>
    <property type="project" value="InterPro"/>
</dbReference>
<feature type="domain" description="Xylanolytic transcriptional activator regulatory" evidence="5">
    <location>
        <begin position="173"/>
        <end position="301"/>
    </location>
</feature>
<comment type="caution">
    <text evidence="6">The sequence shown here is derived from an EMBL/GenBank/DDBJ whole genome shotgun (WGS) entry which is preliminary data.</text>
</comment>
<dbReference type="GO" id="GO:0003677">
    <property type="term" value="F:DNA binding"/>
    <property type="evidence" value="ECO:0007669"/>
    <property type="project" value="InterPro"/>
</dbReference>